<keyword evidence="2" id="KW-1185">Reference proteome</keyword>
<comment type="caution">
    <text evidence="1">The sequence shown here is derived from an EMBL/GenBank/DDBJ whole genome shotgun (WGS) entry which is preliminary data.</text>
</comment>
<protein>
    <submittedName>
        <fullName evidence="1">Uncharacterized protein</fullName>
    </submittedName>
</protein>
<dbReference type="RefSeq" id="WP_184190425.1">
    <property type="nucleotide sequence ID" value="NZ_JACHLE010000004.1"/>
</dbReference>
<sequence>MHYITLIFIFIQLSLNAQSDNFLLNLDCDDFAQNISANKRMNVDLINLERYNSLKNDTLAKKKKILIENLELTKSFEKNFPNKISKHCVNSKIYETDSIRDLSFCNDGYNIKLIEKKFNFYIFKLDAFEIDSYLLFDTKSQIIYAINNYPQIIKEGKIILDFGYEYGGQNAFNFYFIEDKDISYFEYRIPNQYQIKDYKILNSSTNNPKILVHLIKYGYKEVPNKKELGKKYEYDKEKFCEKIIMFN</sequence>
<dbReference type="EMBL" id="JACHLE010000004">
    <property type="protein sequence ID" value="MBB4807478.1"/>
    <property type="molecule type" value="Genomic_DNA"/>
</dbReference>
<name>A0A840KHI0_9FLAO</name>
<accession>A0A840KHI0</accession>
<evidence type="ECO:0000313" key="1">
    <source>
        <dbReference type="EMBL" id="MBB4807478.1"/>
    </source>
</evidence>
<dbReference type="Proteomes" id="UP000592180">
    <property type="component" value="Unassembled WGS sequence"/>
</dbReference>
<proteinExistence type="predicted"/>
<gene>
    <name evidence="1" type="ORF">HNP38_002784</name>
</gene>
<dbReference type="AlphaFoldDB" id="A0A840KHI0"/>
<organism evidence="1 2">
    <name type="scientific">Chryseobacterium defluvii</name>
    <dbReference type="NCBI Taxonomy" id="160396"/>
    <lineage>
        <taxon>Bacteria</taxon>
        <taxon>Pseudomonadati</taxon>
        <taxon>Bacteroidota</taxon>
        <taxon>Flavobacteriia</taxon>
        <taxon>Flavobacteriales</taxon>
        <taxon>Weeksellaceae</taxon>
        <taxon>Chryseobacterium group</taxon>
        <taxon>Chryseobacterium</taxon>
    </lineage>
</organism>
<reference evidence="1 2" key="1">
    <citation type="submission" date="2020-08" db="EMBL/GenBank/DDBJ databases">
        <title>Functional genomics of gut bacteria from endangered species of beetles.</title>
        <authorList>
            <person name="Carlos-Shanley C."/>
        </authorList>
    </citation>
    <scope>NUCLEOTIDE SEQUENCE [LARGE SCALE GENOMIC DNA]</scope>
    <source>
        <strain evidence="1 2">S00151</strain>
    </source>
</reference>
<evidence type="ECO:0000313" key="2">
    <source>
        <dbReference type="Proteomes" id="UP000592180"/>
    </source>
</evidence>